<feature type="chain" id="PRO_5013162302" evidence="11">
    <location>
        <begin position="23"/>
        <end position="828"/>
    </location>
</feature>
<evidence type="ECO:0000256" key="10">
    <source>
        <dbReference type="SAM" id="MobiDB-lite"/>
    </source>
</evidence>
<evidence type="ECO:0000256" key="3">
    <source>
        <dbReference type="ARBA" id="ARBA00022452"/>
    </source>
</evidence>
<evidence type="ECO:0000259" key="12">
    <source>
        <dbReference type="Pfam" id="PF00593"/>
    </source>
</evidence>
<comment type="subcellular location">
    <subcellularLocation>
        <location evidence="1 8">Cell outer membrane</location>
        <topology evidence="1 8">Multi-pass membrane protein</topology>
    </subcellularLocation>
</comment>
<gene>
    <name evidence="14" type="ORF">B1812_04750</name>
</gene>
<evidence type="ECO:0000256" key="8">
    <source>
        <dbReference type="PROSITE-ProRule" id="PRU01360"/>
    </source>
</evidence>
<organism evidence="14 15">
    <name type="scientific">Methylocystis bryophila</name>
    <dbReference type="NCBI Taxonomy" id="655015"/>
    <lineage>
        <taxon>Bacteria</taxon>
        <taxon>Pseudomonadati</taxon>
        <taxon>Pseudomonadota</taxon>
        <taxon>Alphaproteobacteria</taxon>
        <taxon>Hyphomicrobiales</taxon>
        <taxon>Methylocystaceae</taxon>
        <taxon>Methylocystis</taxon>
    </lineage>
</organism>
<keyword evidence="3 8" id="KW-1134">Transmembrane beta strand</keyword>
<dbReference type="AlphaFoldDB" id="A0A1W6N0R6"/>
<dbReference type="KEGG" id="mbry:B1812_04750"/>
<dbReference type="InterPro" id="IPR039426">
    <property type="entry name" value="TonB-dep_rcpt-like"/>
</dbReference>
<accession>A0A1W6N0R6</accession>
<keyword evidence="14" id="KW-0675">Receptor</keyword>
<dbReference type="InterPro" id="IPR000531">
    <property type="entry name" value="Beta-barrel_TonB"/>
</dbReference>
<dbReference type="InterPro" id="IPR037066">
    <property type="entry name" value="Plug_dom_sf"/>
</dbReference>
<feature type="compositionally biased region" description="Low complexity" evidence="10">
    <location>
        <begin position="43"/>
        <end position="92"/>
    </location>
</feature>
<feature type="region of interest" description="Disordered" evidence="10">
    <location>
        <begin position="31"/>
        <end position="92"/>
    </location>
</feature>
<keyword evidence="11" id="KW-0732">Signal</keyword>
<protein>
    <submittedName>
        <fullName evidence="14">TonB-dependent receptor</fullName>
    </submittedName>
</protein>
<keyword evidence="4 8" id="KW-0812">Transmembrane</keyword>
<sequence>MSRLASISLATLAGALTQAAQAQTALPDINVSSPLRAHPRPAPAAQPVVSTPHPAAAASPTAPVTRRAVARAPAPTPAQSPSAQQTSAASPAPFVAATTPAAINITSAKEIEQTHQFDVAKALERAATNVIIEDVQGNPFSPQVDFRGFAASPVSGTPQGLAVYMNGIRINEAWGDTVNWDLIPTVAIDRTAIVTGNPLFGLNAIGGAVVMDMKNGFTYHGFELDGRGGSFGRRQGAMQAGVEQDGVAAYVAIEAAGDKGYRKFSGSQIHRLYGDLGWRGDQAEIHLSTNIAANKFGVSASAPNDLVNNATDAVYTTPQTTKNTLSQFDLNGVFTPQQNWKILADAHYRAFDQAHVDGNTTDFASCGGPTLCDNNGNSTYMPDFFGPNAALAAIDRTWTTSRTVGGTVQIENTDKLGFSELPNKIVFGVNLEHGWTHFAASEELGLLNPYDLSVPGLGVINLDPAGDVSPVKLNAANTYLGVYALDTFEATDKLTFTAGARYNLATISLYDLYSTQLNGSSSYDHLNPVVGATYKITQEVAAYASYSESNRAPTPLELGCADPNHPCLIDNFLVSDPHLSQVVAHSIETGLRGGFHPASYLPAEAGALLPGRVDWSAGVYRTTSFNDILSVPSQVTGQGYFTNAGVTQRQGIETQVRYTDEKLSAYVNYALTDATFRSMLELGSPNNPLVVAYNTATGLSASSILVMPGSHMTSIPKHRLKGGFDYALTKEWKVGMDVVYTAGNWVRGDEINAFGTLPSYATVNLRSSYQLTKNFQVYGLIDNVGGARGRSFGTFFNTTQIPFLSFSDPRQVSITAPTGFYAGAKMTF</sequence>
<dbReference type="InterPro" id="IPR036942">
    <property type="entry name" value="Beta-barrel_TonB_sf"/>
</dbReference>
<dbReference type="EMBL" id="CP019948">
    <property type="protein sequence ID" value="ARN83386.1"/>
    <property type="molecule type" value="Genomic_DNA"/>
</dbReference>
<reference evidence="14 15" key="1">
    <citation type="submission" date="2017-02" db="EMBL/GenBank/DDBJ databases">
        <authorList>
            <person name="Peterson S.W."/>
        </authorList>
    </citation>
    <scope>NUCLEOTIDE SEQUENCE [LARGE SCALE GENOMIC DNA]</scope>
    <source>
        <strain evidence="14 15">S285</strain>
    </source>
</reference>
<dbReference type="Gene3D" id="2.170.130.10">
    <property type="entry name" value="TonB-dependent receptor, plug domain"/>
    <property type="match status" value="1"/>
</dbReference>
<evidence type="ECO:0000256" key="1">
    <source>
        <dbReference type="ARBA" id="ARBA00004571"/>
    </source>
</evidence>
<evidence type="ECO:0000256" key="9">
    <source>
        <dbReference type="RuleBase" id="RU003357"/>
    </source>
</evidence>
<dbReference type="Gene3D" id="2.40.170.20">
    <property type="entry name" value="TonB-dependent receptor, beta-barrel domain"/>
    <property type="match status" value="1"/>
</dbReference>
<evidence type="ECO:0000256" key="11">
    <source>
        <dbReference type="SAM" id="SignalP"/>
    </source>
</evidence>
<evidence type="ECO:0000256" key="2">
    <source>
        <dbReference type="ARBA" id="ARBA00022448"/>
    </source>
</evidence>
<evidence type="ECO:0000256" key="5">
    <source>
        <dbReference type="ARBA" id="ARBA00023077"/>
    </source>
</evidence>
<dbReference type="STRING" id="655015.B1812_04750"/>
<feature type="domain" description="TonB-dependent receptor plug" evidence="13">
    <location>
        <begin position="98"/>
        <end position="208"/>
    </location>
</feature>
<dbReference type="GO" id="GO:0044718">
    <property type="term" value="P:siderophore transmembrane transport"/>
    <property type="evidence" value="ECO:0007669"/>
    <property type="project" value="TreeGrafter"/>
</dbReference>
<dbReference type="PROSITE" id="PS52016">
    <property type="entry name" value="TONB_DEPENDENT_REC_3"/>
    <property type="match status" value="1"/>
</dbReference>
<dbReference type="OrthoDB" id="8428213at2"/>
<dbReference type="SUPFAM" id="SSF56935">
    <property type="entry name" value="Porins"/>
    <property type="match status" value="1"/>
</dbReference>
<dbReference type="PANTHER" id="PTHR30069">
    <property type="entry name" value="TONB-DEPENDENT OUTER MEMBRANE RECEPTOR"/>
    <property type="match status" value="1"/>
</dbReference>
<evidence type="ECO:0000256" key="6">
    <source>
        <dbReference type="ARBA" id="ARBA00023136"/>
    </source>
</evidence>
<comment type="similarity">
    <text evidence="8 9">Belongs to the TonB-dependent receptor family.</text>
</comment>
<dbReference type="InterPro" id="IPR012910">
    <property type="entry name" value="Plug_dom"/>
</dbReference>
<name>A0A1W6N0R6_9HYPH</name>
<feature type="signal peptide" evidence="11">
    <location>
        <begin position="1"/>
        <end position="22"/>
    </location>
</feature>
<keyword evidence="15" id="KW-1185">Reference proteome</keyword>
<evidence type="ECO:0000256" key="4">
    <source>
        <dbReference type="ARBA" id="ARBA00022692"/>
    </source>
</evidence>
<evidence type="ECO:0000256" key="7">
    <source>
        <dbReference type="ARBA" id="ARBA00023237"/>
    </source>
</evidence>
<dbReference type="Pfam" id="PF00593">
    <property type="entry name" value="TonB_dep_Rec_b-barrel"/>
    <property type="match status" value="1"/>
</dbReference>
<dbReference type="GO" id="GO:0015344">
    <property type="term" value="F:siderophore uptake transmembrane transporter activity"/>
    <property type="evidence" value="ECO:0007669"/>
    <property type="project" value="TreeGrafter"/>
</dbReference>
<proteinExistence type="inferred from homology"/>
<feature type="domain" description="TonB-dependent receptor-like beta-barrel" evidence="12">
    <location>
        <begin position="270"/>
        <end position="784"/>
    </location>
</feature>
<dbReference type="Pfam" id="PF07715">
    <property type="entry name" value="Plug"/>
    <property type="match status" value="1"/>
</dbReference>
<keyword evidence="2 8" id="KW-0813">Transport</keyword>
<dbReference type="GO" id="GO:0009279">
    <property type="term" value="C:cell outer membrane"/>
    <property type="evidence" value="ECO:0007669"/>
    <property type="project" value="UniProtKB-SubCell"/>
</dbReference>
<keyword evidence="5 9" id="KW-0798">TonB box</keyword>
<evidence type="ECO:0000259" key="13">
    <source>
        <dbReference type="Pfam" id="PF07715"/>
    </source>
</evidence>
<evidence type="ECO:0000313" key="14">
    <source>
        <dbReference type="EMBL" id="ARN83386.1"/>
    </source>
</evidence>
<dbReference type="PANTHER" id="PTHR30069:SF39">
    <property type="entry name" value="BLL6183 PROTEIN"/>
    <property type="match status" value="1"/>
</dbReference>
<dbReference type="Proteomes" id="UP000193978">
    <property type="component" value="Chromosome"/>
</dbReference>
<evidence type="ECO:0000313" key="15">
    <source>
        <dbReference type="Proteomes" id="UP000193978"/>
    </source>
</evidence>
<keyword evidence="7 8" id="KW-0998">Cell outer membrane</keyword>
<keyword evidence="6 8" id="KW-0472">Membrane</keyword>